<reference evidence="1" key="1">
    <citation type="submission" date="2022-10" db="EMBL/GenBank/DDBJ databases">
        <authorList>
            <person name="Hyden B.L."/>
            <person name="Feng K."/>
            <person name="Yates T."/>
            <person name="Jawdy S."/>
            <person name="Smart L.B."/>
            <person name="Muchero W."/>
        </authorList>
    </citation>
    <scope>NUCLEOTIDE SEQUENCE</scope>
    <source>
        <tissue evidence="1">Shoot tip</tissue>
    </source>
</reference>
<reference evidence="1" key="2">
    <citation type="journal article" date="2023" name="Int. J. Mol. Sci.">
        <title>De Novo Assembly and Annotation of 11 Diverse Shrub Willow (Salix) Genomes Reveals Novel Gene Organization in Sex-Linked Regions.</title>
        <authorList>
            <person name="Hyden B."/>
            <person name="Feng K."/>
            <person name="Yates T.B."/>
            <person name="Jawdy S."/>
            <person name="Cereghino C."/>
            <person name="Smart L.B."/>
            <person name="Muchero W."/>
        </authorList>
    </citation>
    <scope>NUCLEOTIDE SEQUENCE</scope>
    <source>
        <tissue evidence="1">Shoot tip</tissue>
    </source>
</reference>
<name>A0ABQ9AM81_9ROSI</name>
<proteinExistence type="predicted"/>
<organism evidence="1 2">
    <name type="scientific">Salix suchowensis</name>
    <dbReference type="NCBI Taxonomy" id="1278906"/>
    <lineage>
        <taxon>Eukaryota</taxon>
        <taxon>Viridiplantae</taxon>
        <taxon>Streptophyta</taxon>
        <taxon>Embryophyta</taxon>
        <taxon>Tracheophyta</taxon>
        <taxon>Spermatophyta</taxon>
        <taxon>Magnoliopsida</taxon>
        <taxon>eudicotyledons</taxon>
        <taxon>Gunneridae</taxon>
        <taxon>Pentapetalae</taxon>
        <taxon>rosids</taxon>
        <taxon>fabids</taxon>
        <taxon>Malpighiales</taxon>
        <taxon>Salicaceae</taxon>
        <taxon>Saliceae</taxon>
        <taxon>Salix</taxon>
    </lineage>
</organism>
<sequence>MCLLQKKPAQLKLKVDNSFCLLCYLL</sequence>
<evidence type="ECO:0000313" key="1">
    <source>
        <dbReference type="EMBL" id="KAJ6348560.1"/>
    </source>
</evidence>
<gene>
    <name evidence="1" type="ORF">OIU77_006188</name>
</gene>
<comment type="caution">
    <text evidence="1">The sequence shown here is derived from an EMBL/GenBank/DDBJ whole genome shotgun (WGS) entry which is preliminary data.</text>
</comment>
<feature type="non-terminal residue" evidence="1">
    <location>
        <position position="26"/>
    </location>
</feature>
<evidence type="ECO:0008006" key="3">
    <source>
        <dbReference type="Google" id="ProtNLM"/>
    </source>
</evidence>
<dbReference type="EMBL" id="JAPFFI010000018">
    <property type="protein sequence ID" value="KAJ6348560.1"/>
    <property type="molecule type" value="Genomic_DNA"/>
</dbReference>
<evidence type="ECO:0000313" key="2">
    <source>
        <dbReference type="Proteomes" id="UP001141253"/>
    </source>
</evidence>
<accession>A0ABQ9AM81</accession>
<dbReference type="Proteomes" id="UP001141253">
    <property type="component" value="Chromosome 19"/>
</dbReference>
<keyword evidence="2" id="KW-1185">Reference proteome</keyword>
<protein>
    <recommendedName>
        <fullName evidence="3">Photosystem II protein I</fullName>
    </recommendedName>
</protein>